<feature type="domain" description="N-(5'phosphoribosyl) anthranilate isomerase (PRAI)" evidence="10">
    <location>
        <begin position="10"/>
        <end position="202"/>
    </location>
</feature>
<accession>A0A4Q2M433</accession>
<reference evidence="12 13" key="1">
    <citation type="submission" date="2019-01" db="EMBL/GenBank/DDBJ databases">
        <title>Agromyces.</title>
        <authorList>
            <person name="Li J."/>
        </authorList>
    </citation>
    <scope>NUCLEOTIDE SEQUENCE [LARGE SCALE GENOMIC DNA]</scope>
    <source>
        <strain evidence="12 13">DSM 23870</strain>
    </source>
</reference>
<keyword evidence="13" id="KW-1185">Reference proteome</keyword>
<dbReference type="InterPro" id="IPR044643">
    <property type="entry name" value="TrpF_fam"/>
</dbReference>
<evidence type="ECO:0000256" key="7">
    <source>
        <dbReference type="ARBA" id="ARBA00023141"/>
    </source>
</evidence>
<dbReference type="EMBL" id="JACCBI010000001">
    <property type="protein sequence ID" value="NYD66292.1"/>
    <property type="molecule type" value="Genomic_DNA"/>
</dbReference>
<evidence type="ECO:0000256" key="3">
    <source>
        <dbReference type="ARBA" id="ARBA00012572"/>
    </source>
</evidence>
<sequence>MTRKGPAIYIKICGLSTEASVEAGVAAGVDAIGFVFAPRSVRFVEPERAATLGRRIPEGIERVGVFQNASLAEVRDIARRARLTTVQLHGTVEDADVHALRDEGLRPIRALSAASFAEYRASARPAERLLLDAEEPGAGVPFDVTALGGARPTGFWLLAGGLTPENVVERIRALLPSGVDVSSGVESERGVKSLARIAAFVDAVRATGAEPTDAEPAAAR</sequence>
<evidence type="ECO:0000259" key="10">
    <source>
        <dbReference type="Pfam" id="PF00697"/>
    </source>
</evidence>
<dbReference type="EMBL" id="SDPM01000004">
    <property type="protein sequence ID" value="RXZ86619.1"/>
    <property type="molecule type" value="Genomic_DNA"/>
</dbReference>
<dbReference type="HAMAP" id="MF_00135">
    <property type="entry name" value="PRAI"/>
    <property type="match status" value="1"/>
</dbReference>
<dbReference type="AlphaFoldDB" id="A0A4Q2M433"/>
<evidence type="ECO:0000313" key="11">
    <source>
        <dbReference type="EMBL" id="NYD66292.1"/>
    </source>
</evidence>
<dbReference type="PANTHER" id="PTHR42894:SF1">
    <property type="entry name" value="N-(5'-PHOSPHORIBOSYL)ANTHRANILATE ISOMERASE"/>
    <property type="match status" value="1"/>
</dbReference>
<protein>
    <recommendedName>
        <fullName evidence="4 9">N-(5'-phosphoribosyl)anthranilate isomerase</fullName>
        <shortName evidence="9">PRAI</shortName>
        <ecNumber evidence="3 9">5.3.1.24</ecNumber>
    </recommendedName>
</protein>
<evidence type="ECO:0000313" key="14">
    <source>
        <dbReference type="Proteomes" id="UP000581087"/>
    </source>
</evidence>
<dbReference type="InterPro" id="IPR011060">
    <property type="entry name" value="RibuloseP-bd_barrel"/>
</dbReference>
<evidence type="ECO:0000256" key="1">
    <source>
        <dbReference type="ARBA" id="ARBA00001164"/>
    </source>
</evidence>
<keyword evidence="5 9" id="KW-0028">Amino-acid biosynthesis</keyword>
<dbReference type="Pfam" id="PF00697">
    <property type="entry name" value="PRAI"/>
    <property type="match status" value="1"/>
</dbReference>
<dbReference type="InterPro" id="IPR013785">
    <property type="entry name" value="Aldolase_TIM"/>
</dbReference>
<dbReference type="OrthoDB" id="3243379at2"/>
<dbReference type="Proteomes" id="UP000292686">
    <property type="component" value="Unassembled WGS sequence"/>
</dbReference>
<dbReference type="GO" id="GO:0000162">
    <property type="term" value="P:L-tryptophan biosynthetic process"/>
    <property type="evidence" value="ECO:0007669"/>
    <property type="project" value="UniProtKB-UniRule"/>
</dbReference>
<proteinExistence type="inferred from homology"/>
<dbReference type="CDD" id="cd00405">
    <property type="entry name" value="PRAI"/>
    <property type="match status" value="1"/>
</dbReference>
<dbReference type="RefSeq" id="WP_129174476.1">
    <property type="nucleotide sequence ID" value="NZ_JACCBI010000001.1"/>
</dbReference>
<dbReference type="SUPFAM" id="SSF51366">
    <property type="entry name" value="Ribulose-phoshate binding barrel"/>
    <property type="match status" value="1"/>
</dbReference>
<dbReference type="Proteomes" id="UP000581087">
    <property type="component" value="Unassembled WGS sequence"/>
</dbReference>
<evidence type="ECO:0000256" key="9">
    <source>
        <dbReference type="HAMAP-Rule" id="MF_00135"/>
    </source>
</evidence>
<dbReference type="PANTHER" id="PTHR42894">
    <property type="entry name" value="N-(5'-PHOSPHORIBOSYL)ANTHRANILATE ISOMERASE"/>
    <property type="match status" value="1"/>
</dbReference>
<evidence type="ECO:0000256" key="8">
    <source>
        <dbReference type="ARBA" id="ARBA00023235"/>
    </source>
</evidence>
<dbReference type="InterPro" id="IPR001240">
    <property type="entry name" value="PRAI_dom"/>
</dbReference>
<keyword evidence="6 9" id="KW-0822">Tryptophan biosynthesis</keyword>
<evidence type="ECO:0000256" key="4">
    <source>
        <dbReference type="ARBA" id="ARBA00022272"/>
    </source>
</evidence>
<gene>
    <name evidence="9" type="primary">trpF</name>
    <name evidence="11" type="ORF">BJ972_000811</name>
    <name evidence="12" type="ORF">ESP50_09515</name>
</gene>
<comment type="similarity">
    <text evidence="9">Belongs to the TrpF family.</text>
</comment>
<comment type="catalytic activity">
    <reaction evidence="1 9">
        <text>N-(5-phospho-beta-D-ribosyl)anthranilate = 1-(2-carboxyphenylamino)-1-deoxy-D-ribulose 5-phosphate</text>
        <dbReference type="Rhea" id="RHEA:21540"/>
        <dbReference type="ChEBI" id="CHEBI:18277"/>
        <dbReference type="ChEBI" id="CHEBI:58613"/>
        <dbReference type="EC" id="5.3.1.24"/>
    </reaction>
</comment>
<dbReference type="EC" id="5.3.1.24" evidence="3 9"/>
<keyword evidence="7 9" id="KW-0057">Aromatic amino acid biosynthesis</keyword>
<name>A0A4Q2M433_9MICO</name>
<reference evidence="11 14" key="2">
    <citation type="submission" date="2020-07" db="EMBL/GenBank/DDBJ databases">
        <title>Sequencing the genomes of 1000 actinobacteria strains.</title>
        <authorList>
            <person name="Klenk H.-P."/>
        </authorList>
    </citation>
    <scope>NUCLEOTIDE SEQUENCE [LARGE SCALE GENOMIC DNA]</scope>
    <source>
        <strain evidence="11 14">DSM 23870</strain>
    </source>
</reference>
<comment type="pathway">
    <text evidence="2 9">Amino-acid biosynthesis; L-tryptophan biosynthesis; L-tryptophan from chorismate: step 3/5.</text>
</comment>
<dbReference type="Gene3D" id="3.20.20.70">
    <property type="entry name" value="Aldolase class I"/>
    <property type="match status" value="1"/>
</dbReference>
<evidence type="ECO:0000313" key="12">
    <source>
        <dbReference type="EMBL" id="RXZ86619.1"/>
    </source>
</evidence>
<evidence type="ECO:0000256" key="6">
    <source>
        <dbReference type="ARBA" id="ARBA00022822"/>
    </source>
</evidence>
<dbReference type="GO" id="GO:0004640">
    <property type="term" value="F:phosphoribosylanthranilate isomerase activity"/>
    <property type="evidence" value="ECO:0007669"/>
    <property type="project" value="UniProtKB-UniRule"/>
</dbReference>
<organism evidence="12 13">
    <name type="scientific">Agromyces atrinae</name>
    <dbReference type="NCBI Taxonomy" id="592376"/>
    <lineage>
        <taxon>Bacteria</taxon>
        <taxon>Bacillati</taxon>
        <taxon>Actinomycetota</taxon>
        <taxon>Actinomycetes</taxon>
        <taxon>Micrococcales</taxon>
        <taxon>Microbacteriaceae</taxon>
        <taxon>Agromyces</taxon>
    </lineage>
</organism>
<keyword evidence="8 9" id="KW-0413">Isomerase</keyword>
<evidence type="ECO:0000256" key="5">
    <source>
        <dbReference type="ARBA" id="ARBA00022605"/>
    </source>
</evidence>
<evidence type="ECO:0000313" key="13">
    <source>
        <dbReference type="Proteomes" id="UP000292686"/>
    </source>
</evidence>
<dbReference type="UniPathway" id="UPA00035">
    <property type="reaction ID" value="UER00042"/>
</dbReference>
<evidence type="ECO:0000256" key="2">
    <source>
        <dbReference type="ARBA" id="ARBA00004664"/>
    </source>
</evidence>
<comment type="caution">
    <text evidence="12">The sequence shown here is derived from an EMBL/GenBank/DDBJ whole genome shotgun (WGS) entry which is preliminary data.</text>
</comment>